<dbReference type="InterPro" id="IPR027073">
    <property type="entry name" value="5_3_exoribonuclease"/>
</dbReference>
<dbReference type="Pfam" id="PF17846">
    <property type="entry name" value="XRN_M"/>
    <property type="match status" value="1"/>
</dbReference>
<dbReference type="Proteomes" id="UP000663877">
    <property type="component" value="Unassembled WGS sequence"/>
</dbReference>
<reference evidence="7" key="1">
    <citation type="submission" date="2021-02" db="EMBL/GenBank/DDBJ databases">
        <authorList>
            <person name="Nowell W R."/>
        </authorList>
    </citation>
    <scope>NUCLEOTIDE SEQUENCE</scope>
</reference>
<dbReference type="Proteomes" id="UP000663832">
    <property type="component" value="Unassembled WGS sequence"/>
</dbReference>
<gene>
    <name evidence="7" type="ORF">BJG266_LOCUS16795</name>
    <name evidence="8" type="ORF">QVE165_LOCUS29960</name>
</gene>
<evidence type="ECO:0000259" key="5">
    <source>
        <dbReference type="Pfam" id="PF03159"/>
    </source>
</evidence>
<dbReference type="Gene3D" id="1.25.40.1050">
    <property type="match status" value="1"/>
</dbReference>
<feature type="compositionally biased region" description="Polar residues" evidence="4">
    <location>
        <begin position="381"/>
        <end position="408"/>
    </location>
</feature>
<evidence type="ECO:0000256" key="1">
    <source>
        <dbReference type="ARBA" id="ARBA00022722"/>
    </source>
</evidence>
<dbReference type="PANTHER" id="PTHR12341">
    <property type="entry name" value="5'-&gt;3' EXORIBONUCLEASE"/>
    <property type="match status" value="1"/>
</dbReference>
<feature type="domain" description="Xrn1 helical" evidence="6">
    <location>
        <begin position="251"/>
        <end position="663"/>
    </location>
</feature>
<dbReference type="Gene3D" id="3.40.50.12390">
    <property type="match status" value="2"/>
</dbReference>
<keyword evidence="3" id="KW-0269">Exonuclease</keyword>
<evidence type="ECO:0000256" key="3">
    <source>
        <dbReference type="ARBA" id="ARBA00022839"/>
    </source>
</evidence>
<dbReference type="OrthoDB" id="372487at2759"/>
<dbReference type="AlphaFoldDB" id="A0A814HYQ1"/>
<dbReference type="EMBL" id="CAJNOM010000245">
    <property type="protein sequence ID" value="CAF1277730.1"/>
    <property type="molecule type" value="Genomic_DNA"/>
</dbReference>
<dbReference type="Pfam" id="PF03159">
    <property type="entry name" value="XRN_N"/>
    <property type="match status" value="1"/>
</dbReference>
<feature type="region of interest" description="Disordered" evidence="4">
    <location>
        <begin position="374"/>
        <end position="408"/>
    </location>
</feature>
<evidence type="ECO:0000256" key="4">
    <source>
        <dbReference type="SAM" id="MobiDB-lite"/>
    </source>
</evidence>
<evidence type="ECO:0000313" key="7">
    <source>
        <dbReference type="EMBL" id="CAF1017177.1"/>
    </source>
</evidence>
<dbReference type="GO" id="GO:0005634">
    <property type="term" value="C:nucleus"/>
    <property type="evidence" value="ECO:0007669"/>
    <property type="project" value="TreeGrafter"/>
</dbReference>
<dbReference type="PANTHER" id="PTHR12341:SF41">
    <property type="entry name" value="5'-3' EXORIBONUCLEASE 2"/>
    <property type="match status" value="1"/>
</dbReference>
<dbReference type="GO" id="GO:0003723">
    <property type="term" value="F:RNA binding"/>
    <property type="evidence" value="ECO:0007669"/>
    <property type="project" value="TreeGrafter"/>
</dbReference>
<sequence>MGIPGFSSWLQNKYPTIVKSCVQVADGQPTSNPSGIEVDNLYLDMNEIFHLSAKIDDSSVSKNEDEIIRRIFQSIDKIFSIVRPRKLLYMAMDGVAPKAKMHNQRSKHFLDARTHVFKAGEFNKCDIKPGTIFMSKLSEHLRSYIYNRMNKNPAWSSIIVILSDANVPGEGEHKIMDFIRTQKPHNLKTSHVLLSGDSDVVLLGLTLHSDYVQIMQRIDKTESYRLLELKVLREEIKNDIQKNLPISRGRDVERIIDDWIFMCFLAGNDFLPNLLCIEFYKYDNISILINGYKEYVFKENGYLIEDMKPNLTNLKILLQPIAELEYDQITFLLNQNPALLQTSSRYLEELNIDLSLLGYCRKLAPISDRSSVEFRPPPFQKSKNPSRCNENNAGNPSSTVSKNNSSNDTTQFKKDDWYRYRFDFRKHELVERSIEVAKHYAVGLCWMLHYYYKGVPSWDWYYPYYYPPLASTFSNVENISVDFVANSKPLKPLEQMMATFPPQYAHYLPEKWRLLMLDISLPINRFWRTDFVVDPNGKPHEKQGVVKLPFVDNKELLAALKDLEAREVLESGNSTLTADEKRRNRCDDDRLFIHSTNSCYAQFNRISIHNENLITLSENMSGQILLGDDDDQFMSVGKTIVAPDPGHGSGIENNQVLSVKYRNQIT</sequence>
<evidence type="ECO:0000313" key="9">
    <source>
        <dbReference type="Proteomes" id="UP000663832"/>
    </source>
</evidence>
<dbReference type="InterPro" id="IPR004859">
    <property type="entry name" value="Xrn1_N"/>
</dbReference>
<comment type="caution">
    <text evidence="7">The sequence shown here is derived from an EMBL/GenBank/DDBJ whole genome shotgun (WGS) entry which is preliminary data.</text>
</comment>
<dbReference type="EMBL" id="CAJNOI010000079">
    <property type="protein sequence ID" value="CAF1017177.1"/>
    <property type="molecule type" value="Genomic_DNA"/>
</dbReference>
<evidence type="ECO:0000256" key="2">
    <source>
        <dbReference type="ARBA" id="ARBA00022801"/>
    </source>
</evidence>
<name>A0A814HYQ1_9BILA</name>
<dbReference type="InterPro" id="IPR041412">
    <property type="entry name" value="Xrn1_helical"/>
</dbReference>
<keyword evidence="1" id="KW-0540">Nuclease</keyword>
<accession>A0A814HYQ1</accession>
<organism evidence="7 10">
    <name type="scientific">Adineta steineri</name>
    <dbReference type="NCBI Taxonomy" id="433720"/>
    <lineage>
        <taxon>Eukaryota</taxon>
        <taxon>Metazoa</taxon>
        <taxon>Spiralia</taxon>
        <taxon>Gnathifera</taxon>
        <taxon>Rotifera</taxon>
        <taxon>Eurotatoria</taxon>
        <taxon>Bdelloidea</taxon>
        <taxon>Adinetida</taxon>
        <taxon>Adinetidae</taxon>
        <taxon>Adineta</taxon>
    </lineage>
</organism>
<keyword evidence="2" id="KW-0378">Hydrolase</keyword>
<evidence type="ECO:0000313" key="10">
    <source>
        <dbReference type="Proteomes" id="UP000663877"/>
    </source>
</evidence>
<dbReference type="GO" id="GO:0004534">
    <property type="term" value="F:5'-3' RNA exonuclease activity"/>
    <property type="evidence" value="ECO:0007669"/>
    <property type="project" value="TreeGrafter"/>
</dbReference>
<evidence type="ECO:0000259" key="6">
    <source>
        <dbReference type="Pfam" id="PF17846"/>
    </source>
</evidence>
<protein>
    <submittedName>
        <fullName evidence="7">Uncharacterized protein</fullName>
    </submittedName>
</protein>
<proteinExistence type="predicted"/>
<dbReference type="GO" id="GO:0000956">
    <property type="term" value="P:nuclear-transcribed mRNA catabolic process"/>
    <property type="evidence" value="ECO:0007669"/>
    <property type="project" value="TreeGrafter"/>
</dbReference>
<dbReference type="CDD" id="cd18673">
    <property type="entry name" value="PIN_XRN1-2-like"/>
    <property type="match status" value="1"/>
</dbReference>
<keyword evidence="9" id="KW-1185">Reference proteome</keyword>
<feature type="domain" description="Xrn1 N-terminal" evidence="5">
    <location>
        <begin position="1"/>
        <end position="216"/>
    </location>
</feature>
<evidence type="ECO:0000313" key="8">
    <source>
        <dbReference type="EMBL" id="CAF1277730.1"/>
    </source>
</evidence>